<evidence type="ECO:0000313" key="1">
    <source>
        <dbReference type="Proteomes" id="UP000887579"/>
    </source>
</evidence>
<dbReference type="WBParaSite" id="ES5_v2.g15491.t1">
    <property type="protein sequence ID" value="ES5_v2.g15491.t1"/>
    <property type="gene ID" value="ES5_v2.g15491"/>
</dbReference>
<organism evidence="1 2">
    <name type="scientific">Panagrolaimus sp. ES5</name>
    <dbReference type="NCBI Taxonomy" id="591445"/>
    <lineage>
        <taxon>Eukaryota</taxon>
        <taxon>Metazoa</taxon>
        <taxon>Ecdysozoa</taxon>
        <taxon>Nematoda</taxon>
        <taxon>Chromadorea</taxon>
        <taxon>Rhabditida</taxon>
        <taxon>Tylenchina</taxon>
        <taxon>Panagrolaimomorpha</taxon>
        <taxon>Panagrolaimoidea</taxon>
        <taxon>Panagrolaimidae</taxon>
        <taxon>Panagrolaimus</taxon>
    </lineage>
</organism>
<proteinExistence type="predicted"/>
<reference evidence="2" key="1">
    <citation type="submission" date="2022-11" db="UniProtKB">
        <authorList>
            <consortium name="WormBaseParasite"/>
        </authorList>
    </citation>
    <scope>IDENTIFICATION</scope>
</reference>
<sequence>MFCENHRCIDPESIKCRKTIEYGACGGENEWVAGFVERKNETNEWLEVECCHSTITDNFQPPAFVKNIAESGTYYHEILVENGTLISMDYVKDIKKIKNVNGQIIYTASIYRMKCSEFNSTNIPSIFDSAESLIDEDGIGKFEDYPKICNNDSDVHVTNINSWDGNQAWRTCFSRKCLKHVSCKKNVKIEDCVKINQWVADFTKVENNETLFEVECCQYFDDVNATFMEYANFTKTDIKIEDTVFESNIEEMRYINNITVDESFENGQNS</sequence>
<protein>
    <submittedName>
        <fullName evidence="2">Uncharacterized protein</fullName>
    </submittedName>
</protein>
<accession>A0AC34FE93</accession>
<name>A0AC34FE93_9BILA</name>
<dbReference type="Proteomes" id="UP000887579">
    <property type="component" value="Unplaced"/>
</dbReference>
<evidence type="ECO:0000313" key="2">
    <source>
        <dbReference type="WBParaSite" id="ES5_v2.g15491.t1"/>
    </source>
</evidence>